<sequence>MFSKFGLLLTHSNKYRKGKVSLSMIYQPYKQEYEQNDQFVMPQSFSDMLFYEHILTNIYHPNTFDALNASSMKYKKGCIYLLCGQEISSKQEDFCLPLVYSDMFYYETLINESSCPNVFDSLNASSIKYRKGKVYYEMLKQRKVVKQELIPSHPTINKLIERLVTEHLSRVLSQA</sequence>
<accession>A0AA86ND09</accession>
<keyword evidence="3" id="KW-1185">Reference proteome</keyword>
<evidence type="ECO:0000313" key="3">
    <source>
        <dbReference type="Proteomes" id="UP001642409"/>
    </source>
</evidence>
<gene>
    <name evidence="2" type="ORF">HINF_LOCUS47512</name>
    <name evidence="1" type="ORF">HINF_LOCUS4885</name>
</gene>
<name>A0AA86ND09_9EUKA</name>
<dbReference type="AlphaFoldDB" id="A0AA86ND09"/>
<dbReference type="EMBL" id="CATOUU010000126">
    <property type="protein sequence ID" value="CAI9917240.1"/>
    <property type="molecule type" value="Genomic_DNA"/>
</dbReference>
<dbReference type="EMBL" id="CAXDID020000214">
    <property type="protein sequence ID" value="CAL6057447.1"/>
    <property type="molecule type" value="Genomic_DNA"/>
</dbReference>
<protein>
    <submittedName>
        <fullName evidence="2">Hypothetical_protein</fullName>
    </submittedName>
</protein>
<organism evidence="1">
    <name type="scientific">Hexamita inflata</name>
    <dbReference type="NCBI Taxonomy" id="28002"/>
    <lineage>
        <taxon>Eukaryota</taxon>
        <taxon>Metamonada</taxon>
        <taxon>Diplomonadida</taxon>
        <taxon>Hexamitidae</taxon>
        <taxon>Hexamitinae</taxon>
        <taxon>Hexamita</taxon>
    </lineage>
</organism>
<reference evidence="2 3" key="2">
    <citation type="submission" date="2024-07" db="EMBL/GenBank/DDBJ databases">
        <authorList>
            <person name="Akdeniz Z."/>
        </authorList>
    </citation>
    <scope>NUCLEOTIDE SEQUENCE [LARGE SCALE GENOMIC DNA]</scope>
</reference>
<dbReference type="Proteomes" id="UP001642409">
    <property type="component" value="Unassembled WGS sequence"/>
</dbReference>
<evidence type="ECO:0000313" key="2">
    <source>
        <dbReference type="EMBL" id="CAL6057447.1"/>
    </source>
</evidence>
<proteinExistence type="predicted"/>
<evidence type="ECO:0000313" key="1">
    <source>
        <dbReference type="EMBL" id="CAI9917240.1"/>
    </source>
</evidence>
<reference evidence="1" key="1">
    <citation type="submission" date="2023-06" db="EMBL/GenBank/DDBJ databases">
        <authorList>
            <person name="Kurt Z."/>
        </authorList>
    </citation>
    <scope>NUCLEOTIDE SEQUENCE</scope>
</reference>
<comment type="caution">
    <text evidence="1">The sequence shown here is derived from an EMBL/GenBank/DDBJ whole genome shotgun (WGS) entry which is preliminary data.</text>
</comment>